<evidence type="ECO:0000313" key="9">
    <source>
        <dbReference type="Proteomes" id="UP000996601"/>
    </source>
</evidence>
<feature type="transmembrane region" description="Helical" evidence="7">
    <location>
        <begin position="159"/>
        <end position="177"/>
    </location>
</feature>
<protein>
    <submittedName>
        <fullName evidence="8">Oligosaccharide flippase family protein</fullName>
    </submittedName>
</protein>
<reference evidence="8" key="1">
    <citation type="submission" date="2021-07" db="EMBL/GenBank/DDBJ databases">
        <title>Shinella sp. nov., a novel member of the genus Shinella from water.</title>
        <authorList>
            <person name="Deng Y."/>
        </authorList>
    </citation>
    <scope>NUCLEOTIDE SEQUENCE</scope>
    <source>
        <strain evidence="8">CPCC 100929</strain>
    </source>
</reference>
<evidence type="ECO:0000256" key="5">
    <source>
        <dbReference type="ARBA" id="ARBA00022989"/>
    </source>
</evidence>
<evidence type="ECO:0000256" key="6">
    <source>
        <dbReference type="ARBA" id="ARBA00023136"/>
    </source>
</evidence>
<feature type="transmembrane region" description="Helical" evidence="7">
    <location>
        <begin position="29"/>
        <end position="49"/>
    </location>
</feature>
<feature type="transmembrane region" description="Helical" evidence="7">
    <location>
        <begin position="70"/>
        <end position="90"/>
    </location>
</feature>
<feature type="transmembrane region" description="Helical" evidence="7">
    <location>
        <begin position="354"/>
        <end position="387"/>
    </location>
</feature>
<evidence type="ECO:0000256" key="3">
    <source>
        <dbReference type="ARBA" id="ARBA00022475"/>
    </source>
</evidence>
<feature type="transmembrane region" description="Helical" evidence="7">
    <location>
        <begin position="434"/>
        <end position="453"/>
    </location>
</feature>
<evidence type="ECO:0000313" key="8">
    <source>
        <dbReference type="EMBL" id="MCQ4628948.1"/>
    </source>
</evidence>
<feature type="transmembrane region" description="Helical" evidence="7">
    <location>
        <begin position="102"/>
        <end position="122"/>
    </location>
</feature>
<dbReference type="Pfam" id="PF13440">
    <property type="entry name" value="Polysacc_synt_3"/>
    <property type="match status" value="1"/>
</dbReference>
<dbReference type="PANTHER" id="PTHR30250">
    <property type="entry name" value="PST FAMILY PREDICTED COLANIC ACID TRANSPORTER"/>
    <property type="match status" value="1"/>
</dbReference>
<feature type="transmembrane region" description="Helical" evidence="7">
    <location>
        <begin position="7"/>
        <end position="23"/>
    </location>
</feature>
<accession>A0ABT1R193</accession>
<feature type="transmembrane region" description="Helical" evidence="7">
    <location>
        <begin position="241"/>
        <end position="262"/>
    </location>
</feature>
<comment type="subcellular location">
    <subcellularLocation>
        <location evidence="1">Cell membrane</location>
        <topology evidence="1">Multi-pass membrane protein</topology>
    </subcellularLocation>
</comment>
<feature type="transmembrane region" description="Helical" evidence="7">
    <location>
        <begin position="399"/>
        <end position="428"/>
    </location>
</feature>
<dbReference type="EMBL" id="WHSB02000001">
    <property type="protein sequence ID" value="MCQ4628948.1"/>
    <property type="molecule type" value="Genomic_DNA"/>
</dbReference>
<evidence type="ECO:0000256" key="4">
    <source>
        <dbReference type="ARBA" id="ARBA00022692"/>
    </source>
</evidence>
<keyword evidence="4 7" id="KW-0812">Transmembrane</keyword>
<evidence type="ECO:0000256" key="7">
    <source>
        <dbReference type="SAM" id="Phobius"/>
    </source>
</evidence>
<keyword evidence="6 7" id="KW-0472">Membrane</keyword>
<comment type="caution">
    <text evidence="8">The sequence shown here is derived from an EMBL/GenBank/DDBJ whole genome shotgun (WGS) entry which is preliminary data.</text>
</comment>
<evidence type="ECO:0000256" key="2">
    <source>
        <dbReference type="ARBA" id="ARBA00007430"/>
    </source>
</evidence>
<organism evidence="8 9">
    <name type="scientific">Shinella lacus</name>
    <dbReference type="NCBI Taxonomy" id="2654216"/>
    <lineage>
        <taxon>Bacteria</taxon>
        <taxon>Pseudomonadati</taxon>
        <taxon>Pseudomonadota</taxon>
        <taxon>Alphaproteobacteria</taxon>
        <taxon>Hyphomicrobiales</taxon>
        <taxon>Rhizobiaceae</taxon>
        <taxon>Shinella</taxon>
    </lineage>
</organism>
<dbReference type="Proteomes" id="UP000996601">
    <property type="component" value="Unassembled WGS sequence"/>
</dbReference>
<name>A0ABT1R193_9HYPH</name>
<proteinExistence type="inferred from homology"/>
<comment type="similarity">
    <text evidence="2">Belongs to the polysaccharide synthase family.</text>
</comment>
<keyword evidence="3" id="KW-1003">Cell membrane</keyword>
<dbReference type="PANTHER" id="PTHR30250:SF10">
    <property type="entry name" value="LIPOPOLYSACCHARIDE BIOSYNTHESIS PROTEIN WZXC"/>
    <property type="match status" value="1"/>
</dbReference>
<keyword evidence="5 7" id="KW-1133">Transmembrane helix</keyword>
<feature type="transmembrane region" description="Helical" evidence="7">
    <location>
        <begin position="315"/>
        <end position="334"/>
    </location>
</feature>
<keyword evidence="9" id="KW-1185">Reference proteome</keyword>
<sequence>MATLGQYLALVVSFVTIAVVSHLMTPAEIGLSVIGASAITMIFSLREFATSDFLIQLDTVENNDVRTAMTVMVILTVFLSLALLTALPALVSFYKSDVLKPFFLLMILAVAIEGLSFPGMALLRRDMLFGKVTVIKTIAAVVNAGVTILFAVLDWSVVSFALGAIAGSVTTTGLTLLTRKDWWSFKPSLKSLAAVSEFGRYKGATNVVDRFYDALPQILLGSIMPSAAVGKYSRAVTISGLADRLVLSAVFTVAFPALAAAVREKVDIRQSYLRAISFITVVYWPALLMLVLLITPISEVLLGAGWDEVIPVARLLALSAVFWFPVVLTYPVLIGLGANRSAFTFNIVSRSLSAIIICGAGFFGLMAIAYSQFIALPMQMLLALIYVRRHAYFAWSELFAVLWPSFVVSLATISGPVILIACLGFRLSFSGAEAIYISFLGAVGWFAGILLTAHPFRDEILAAMGDGSRWLRAWSPSSLRSAPSEVGERTSIGG</sequence>
<gene>
    <name evidence="8" type="ORF">GB927_002795</name>
</gene>
<feature type="transmembrane region" description="Helical" evidence="7">
    <location>
        <begin position="134"/>
        <end position="153"/>
    </location>
</feature>
<dbReference type="InterPro" id="IPR050833">
    <property type="entry name" value="Poly_Biosynth_Transport"/>
</dbReference>
<feature type="transmembrane region" description="Helical" evidence="7">
    <location>
        <begin position="282"/>
        <end position="303"/>
    </location>
</feature>
<dbReference type="RefSeq" id="WP_256115034.1">
    <property type="nucleotide sequence ID" value="NZ_WHSB02000001.1"/>
</dbReference>
<evidence type="ECO:0000256" key="1">
    <source>
        <dbReference type="ARBA" id="ARBA00004651"/>
    </source>
</evidence>